<organism evidence="2 3">
    <name type="scientific">Anabaena azotica FACHB-119</name>
    <dbReference type="NCBI Taxonomy" id="947527"/>
    <lineage>
        <taxon>Bacteria</taxon>
        <taxon>Bacillati</taxon>
        <taxon>Cyanobacteriota</taxon>
        <taxon>Cyanophyceae</taxon>
        <taxon>Nostocales</taxon>
        <taxon>Nostocaceae</taxon>
        <taxon>Anabaena</taxon>
        <taxon>Anabaena azotica</taxon>
    </lineage>
</organism>
<gene>
    <name evidence="2" type="ORF">H6G83_34550</name>
</gene>
<sequence length="53" mass="5902">MRKANIDGSPNWLQQPLPQSGVTLLIIRGSHRASDGVTARRRRSLTSSPQYLN</sequence>
<comment type="caution">
    <text evidence="2">The sequence shown here is derived from an EMBL/GenBank/DDBJ whole genome shotgun (WGS) entry which is preliminary data.</text>
</comment>
<reference evidence="2 3" key="1">
    <citation type="journal article" date="2020" name="ISME J.">
        <title>Comparative genomics reveals insights into cyanobacterial evolution and habitat adaptation.</title>
        <authorList>
            <person name="Chen M.Y."/>
            <person name="Teng W.K."/>
            <person name="Zhao L."/>
            <person name="Hu C.X."/>
            <person name="Zhou Y.K."/>
            <person name="Han B.P."/>
            <person name="Song L.R."/>
            <person name="Shu W.S."/>
        </authorList>
    </citation>
    <scope>NUCLEOTIDE SEQUENCE [LARGE SCALE GENOMIC DNA]</scope>
    <source>
        <strain evidence="2 3">FACHB-119</strain>
    </source>
</reference>
<protein>
    <submittedName>
        <fullName evidence="2">Uncharacterized protein</fullName>
    </submittedName>
</protein>
<name>A0ABR8DG92_9NOST</name>
<proteinExistence type="predicted"/>
<accession>A0ABR8DG92</accession>
<evidence type="ECO:0000313" key="3">
    <source>
        <dbReference type="Proteomes" id="UP000661112"/>
    </source>
</evidence>
<dbReference type="RefSeq" id="WP_190480662.1">
    <property type="nucleotide sequence ID" value="NZ_JACJSG010000112.1"/>
</dbReference>
<keyword evidence="3" id="KW-1185">Reference proteome</keyword>
<dbReference type="Proteomes" id="UP000661112">
    <property type="component" value="Unassembled WGS sequence"/>
</dbReference>
<feature type="region of interest" description="Disordered" evidence="1">
    <location>
        <begin position="32"/>
        <end position="53"/>
    </location>
</feature>
<dbReference type="EMBL" id="JACJSG010000112">
    <property type="protein sequence ID" value="MBD2505654.1"/>
    <property type="molecule type" value="Genomic_DNA"/>
</dbReference>
<evidence type="ECO:0000256" key="1">
    <source>
        <dbReference type="SAM" id="MobiDB-lite"/>
    </source>
</evidence>
<evidence type="ECO:0000313" key="2">
    <source>
        <dbReference type="EMBL" id="MBD2505654.1"/>
    </source>
</evidence>